<feature type="compositionally biased region" description="Basic and acidic residues" evidence="1">
    <location>
        <begin position="86"/>
        <end position="113"/>
    </location>
</feature>
<evidence type="ECO:0000313" key="3">
    <source>
        <dbReference type="Proteomes" id="UP000314294"/>
    </source>
</evidence>
<gene>
    <name evidence="2" type="ORF">EYF80_067442</name>
</gene>
<sequence length="124" mass="13366">MKGESSRESQQICPLNDEVIARLADGLGAQKPRPDRRAPPWGNACVTEKLIGFRPPASLCSTDVRLTKETKKKRPAAPTRAGSRARRQEASERKVLAGGEREDGGMEGSKDGGMEGWMDGGMEG</sequence>
<dbReference type="Proteomes" id="UP000314294">
    <property type="component" value="Unassembled WGS sequence"/>
</dbReference>
<feature type="compositionally biased region" description="Gly residues" evidence="1">
    <location>
        <begin position="114"/>
        <end position="124"/>
    </location>
</feature>
<keyword evidence="3" id="KW-1185">Reference proteome</keyword>
<protein>
    <submittedName>
        <fullName evidence="2">Uncharacterized protein</fullName>
    </submittedName>
</protein>
<accession>A0A4Z2E141</accession>
<reference evidence="2 3" key="1">
    <citation type="submission" date="2019-03" db="EMBL/GenBank/DDBJ databases">
        <title>First draft genome of Liparis tanakae, snailfish: a comprehensive survey of snailfish specific genes.</title>
        <authorList>
            <person name="Kim W."/>
            <person name="Song I."/>
            <person name="Jeong J.-H."/>
            <person name="Kim D."/>
            <person name="Kim S."/>
            <person name="Ryu S."/>
            <person name="Song J.Y."/>
            <person name="Lee S.K."/>
        </authorList>
    </citation>
    <scope>NUCLEOTIDE SEQUENCE [LARGE SCALE GENOMIC DNA]</scope>
    <source>
        <tissue evidence="2">Muscle</tissue>
    </source>
</reference>
<evidence type="ECO:0000256" key="1">
    <source>
        <dbReference type="SAM" id="MobiDB-lite"/>
    </source>
</evidence>
<proteinExistence type="predicted"/>
<dbReference type="AlphaFoldDB" id="A0A4Z2E141"/>
<comment type="caution">
    <text evidence="2">The sequence shown here is derived from an EMBL/GenBank/DDBJ whole genome shotgun (WGS) entry which is preliminary data.</text>
</comment>
<evidence type="ECO:0000313" key="2">
    <source>
        <dbReference type="EMBL" id="TNN22444.1"/>
    </source>
</evidence>
<feature type="region of interest" description="Disordered" evidence="1">
    <location>
        <begin position="65"/>
        <end position="124"/>
    </location>
</feature>
<name>A0A4Z2E141_9TELE</name>
<dbReference type="EMBL" id="SRLO01022400">
    <property type="protein sequence ID" value="TNN22444.1"/>
    <property type="molecule type" value="Genomic_DNA"/>
</dbReference>
<organism evidence="2 3">
    <name type="scientific">Liparis tanakae</name>
    <name type="common">Tanaka's snailfish</name>
    <dbReference type="NCBI Taxonomy" id="230148"/>
    <lineage>
        <taxon>Eukaryota</taxon>
        <taxon>Metazoa</taxon>
        <taxon>Chordata</taxon>
        <taxon>Craniata</taxon>
        <taxon>Vertebrata</taxon>
        <taxon>Euteleostomi</taxon>
        <taxon>Actinopterygii</taxon>
        <taxon>Neopterygii</taxon>
        <taxon>Teleostei</taxon>
        <taxon>Neoteleostei</taxon>
        <taxon>Acanthomorphata</taxon>
        <taxon>Eupercaria</taxon>
        <taxon>Perciformes</taxon>
        <taxon>Cottioidei</taxon>
        <taxon>Cottales</taxon>
        <taxon>Liparidae</taxon>
        <taxon>Liparis</taxon>
    </lineage>
</organism>